<feature type="domain" description="Histidine kinase" evidence="11">
    <location>
        <begin position="1047"/>
        <end position="1263"/>
    </location>
</feature>
<dbReference type="SMART" id="SM00388">
    <property type="entry name" value="HisKA"/>
    <property type="match status" value="1"/>
</dbReference>
<dbReference type="SUPFAM" id="SSF47384">
    <property type="entry name" value="Homodimeric domain of signal transducing histidine kinase"/>
    <property type="match status" value="1"/>
</dbReference>
<dbReference type="InterPro" id="IPR003660">
    <property type="entry name" value="HAMP_dom"/>
</dbReference>
<keyword evidence="9" id="KW-0902">Two-component regulatory system</keyword>
<dbReference type="Proteomes" id="UP000537126">
    <property type="component" value="Unassembled WGS sequence"/>
</dbReference>
<dbReference type="SUPFAM" id="SSF55874">
    <property type="entry name" value="ATPase domain of HSP90 chaperone/DNA topoisomerase II/histidine kinase"/>
    <property type="match status" value="1"/>
</dbReference>
<comment type="caution">
    <text evidence="13">The sequence shown here is derived from an EMBL/GenBank/DDBJ whole genome shotgun (WGS) entry which is preliminary data.</text>
</comment>
<dbReference type="Pfam" id="PF00512">
    <property type="entry name" value="HisKA"/>
    <property type="match status" value="1"/>
</dbReference>
<dbReference type="InterPro" id="IPR036097">
    <property type="entry name" value="HisK_dim/P_sf"/>
</dbReference>
<dbReference type="CDD" id="cd06225">
    <property type="entry name" value="HAMP"/>
    <property type="match status" value="1"/>
</dbReference>
<keyword evidence="10" id="KW-0812">Transmembrane</keyword>
<gene>
    <name evidence="13" type="ORF">FHS56_000059</name>
</gene>
<feature type="transmembrane region" description="Helical" evidence="10">
    <location>
        <begin position="748"/>
        <end position="768"/>
    </location>
</feature>
<dbReference type="GO" id="GO:0016020">
    <property type="term" value="C:membrane"/>
    <property type="evidence" value="ECO:0007669"/>
    <property type="project" value="UniProtKB-SubCell"/>
</dbReference>
<dbReference type="InterPro" id="IPR003594">
    <property type="entry name" value="HATPase_dom"/>
</dbReference>
<feature type="transmembrane region" description="Helical" evidence="10">
    <location>
        <begin position="221"/>
        <end position="240"/>
    </location>
</feature>
<dbReference type="Pfam" id="PF02518">
    <property type="entry name" value="HATPase_c"/>
    <property type="match status" value="1"/>
</dbReference>
<keyword evidence="4" id="KW-0597">Phosphoprotein</keyword>
<evidence type="ECO:0000313" key="13">
    <source>
        <dbReference type="EMBL" id="NIK72573.1"/>
    </source>
</evidence>
<evidence type="ECO:0000256" key="4">
    <source>
        <dbReference type="ARBA" id="ARBA00022553"/>
    </source>
</evidence>
<dbReference type="RefSeq" id="WP_208409598.1">
    <property type="nucleotide sequence ID" value="NZ_JAASRN010000001.1"/>
</dbReference>
<evidence type="ECO:0000256" key="7">
    <source>
        <dbReference type="ARBA" id="ARBA00022777"/>
    </source>
</evidence>
<dbReference type="EC" id="2.7.13.3" evidence="3"/>
<sequence>MMHPFAKKIRLRMLVLCAVGILMLLLAWLLPSEATRRSLIDAGIDRQIQNNVLHAFEKAQAEADRIRLTFQNNNQAALAQIIEEQPYPFYVFKNRTLFFWSDFSFVPTYEHLKGQYRYRLLSLSRGLFLAYHDEFLTGGKAHIETYVLIPLYRRYPVENNYLHSGLNTDIIPISRWEDVRINPPLTSDVVEVKAPNGQVVFNYVIMPSTREMLNKVLVQRIAIGIACVGLVLLTWGLWLSRFYWIRKQLFEFFWAAFVLYLLLCRGVMTHYRWLSTLTGWELFDSKLYASSMLTPSLGDLLVNALLLAWLVLSLRVHIPHTFFIHRIHRTHRLFAFVWATCLALLSYVSIGLVVYFVSTLYLDATISLDISTQLNFSWVRFIALFIFLLFSFIYFLITNLCARVFSRLLGQHPLLMMLSFSAATLLTISLSYQVSFYHPWVVFVHGVFFLLSIFTKLPNYLFHLRYRTTLYLFIGAVVCAFTGAYVIRLYSQERMLTNKLSYAESLLAERDFYTEFLLKEVYEKIRKDYNIQEYLRSPFLPKQLIKQRIRRIHLNNQFDNYQVRILLFDTHGNTLDKSFSGKINDYLQRYAQKQFQTEVPFLYFINEQQAVEYKISPNLLRAYILKIPVKYQGMLVGYVILELKQKKDLPYNVYPELMVDSRFRMPQEAQNYSYSVWMGRRLLYSYGQYNYEKDFNSRLLSQAALYQNGIESNGFHHIAVLERAKQNRDMPPKIVVVSSPAYQLSRSFTNFSFLLLMLILFSGSLFVLLSRKRLTFQRLSFTAKIQLYLNFAFFVPLLIVSVFTLSFMKNSYEEDLRRSFLQQANNAMLSLSGSLQLFDNEELQLNALQQELAILSRYGQVDINLFHPEGSLIASSQPNIFENGLISPLINPKALVAIRDLRFKNILLEEQIGKLRYQSVYVAIKSFEDGKLLGILSIPFFEAQDEQSQKLSDLLAIIINIFTITFSVFLLLSQVVSRSLTKPLEMIAQKLRKTTFQDYNEPLEWDSDDEIGLLVSEYNRMLLNLESSKKALAQSEKESAWREMAKQVAHEIKNPLTPMKLTLQQLERRMQSDHISKENLQRMLQRTISSLLQQIDTLSDIATSFSTFAKMPSPRLAPFDIANTLRNIVELHRSQNKKVFFLTNIAPGTFKVMGDDRLTGRILTNLILNAIQAVPEERTPQIMVSLYRTENNMIRIEVRDNGSGIPEEIRKRIFTPSFTTKASGSGIGLAVAKRGIEQMNGRIWFESKEGEGTCFFIELPPLS</sequence>
<dbReference type="Gene3D" id="6.10.340.10">
    <property type="match status" value="1"/>
</dbReference>
<dbReference type="CDD" id="cd00075">
    <property type="entry name" value="HATPase"/>
    <property type="match status" value="1"/>
</dbReference>
<evidence type="ECO:0000259" key="11">
    <source>
        <dbReference type="PROSITE" id="PS50109"/>
    </source>
</evidence>
<dbReference type="SMART" id="SM00387">
    <property type="entry name" value="HATPase_c"/>
    <property type="match status" value="1"/>
</dbReference>
<protein>
    <recommendedName>
        <fullName evidence="3">histidine kinase</fullName>
        <ecNumber evidence="3">2.7.13.3</ecNumber>
    </recommendedName>
</protein>
<evidence type="ECO:0000256" key="2">
    <source>
        <dbReference type="ARBA" id="ARBA00004370"/>
    </source>
</evidence>
<dbReference type="PANTHER" id="PTHR43065:SF10">
    <property type="entry name" value="PEROXIDE STRESS-ACTIVATED HISTIDINE KINASE MAK3"/>
    <property type="match status" value="1"/>
</dbReference>
<comment type="subcellular location">
    <subcellularLocation>
        <location evidence="2">Membrane</location>
    </subcellularLocation>
</comment>
<evidence type="ECO:0000256" key="9">
    <source>
        <dbReference type="ARBA" id="ARBA00023012"/>
    </source>
</evidence>
<evidence type="ECO:0000256" key="6">
    <source>
        <dbReference type="ARBA" id="ARBA00022741"/>
    </source>
</evidence>
<dbReference type="PROSITE" id="PS50885">
    <property type="entry name" value="HAMP"/>
    <property type="match status" value="1"/>
</dbReference>
<feature type="domain" description="HAMP" evidence="12">
    <location>
        <begin position="978"/>
        <end position="1030"/>
    </location>
</feature>
<evidence type="ECO:0000256" key="10">
    <source>
        <dbReference type="SAM" id="Phobius"/>
    </source>
</evidence>
<dbReference type="InterPro" id="IPR036890">
    <property type="entry name" value="HATPase_C_sf"/>
</dbReference>
<dbReference type="CDD" id="cd00082">
    <property type="entry name" value="HisKA"/>
    <property type="match status" value="1"/>
</dbReference>
<keyword evidence="14" id="KW-1185">Reference proteome</keyword>
<organism evidence="13 14">
    <name type="scientific">Thermonema lapsum</name>
    <dbReference type="NCBI Taxonomy" id="28195"/>
    <lineage>
        <taxon>Bacteria</taxon>
        <taxon>Pseudomonadati</taxon>
        <taxon>Bacteroidota</taxon>
        <taxon>Cytophagia</taxon>
        <taxon>Cytophagales</taxon>
        <taxon>Thermonemataceae</taxon>
        <taxon>Thermonema</taxon>
    </lineage>
</organism>
<dbReference type="SUPFAM" id="SSF158472">
    <property type="entry name" value="HAMP domain-like"/>
    <property type="match status" value="1"/>
</dbReference>
<dbReference type="Gene3D" id="1.10.287.130">
    <property type="match status" value="1"/>
</dbReference>
<dbReference type="GO" id="GO:0005524">
    <property type="term" value="F:ATP binding"/>
    <property type="evidence" value="ECO:0007669"/>
    <property type="project" value="UniProtKB-KW"/>
</dbReference>
<dbReference type="GO" id="GO:0000155">
    <property type="term" value="F:phosphorelay sensor kinase activity"/>
    <property type="evidence" value="ECO:0007669"/>
    <property type="project" value="InterPro"/>
</dbReference>
<feature type="transmembrane region" description="Helical" evidence="10">
    <location>
        <begin position="333"/>
        <end position="358"/>
    </location>
</feature>
<feature type="transmembrane region" description="Helical" evidence="10">
    <location>
        <begin position="470"/>
        <end position="490"/>
    </location>
</feature>
<evidence type="ECO:0000256" key="3">
    <source>
        <dbReference type="ARBA" id="ARBA00012438"/>
    </source>
</evidence>
<dbReference type="Gene3D" id="3.30.565.10">
    <property type="entry name" value="Histidine kinase-like ATPase, C-terminal domain"/>
    <property type="match status" value="1"/>
</dbReference>
<dbReference type="InterPro" id="IPR004358">
    <property type="entry name" value="Sig_transdc_His_kin-like_C"/>
</dbReference>
<dbReference type="InterPro" id="IPR003661">
    <property type="entry name" value="HisK_dim/P_dom"/>
</dbReference>
<evidence type="ECO:0000256" key="8">
    <source>
        <dbReference type="ARBA" id="ARBA00022840"/>
    </source>
</evidence>
<proteinExistence type="predicted"/>
<keyword evidence="10" id="KW-0472">Membrane</keyword>
<feature type="transmembrane region" description="Helical" evidence="10">
    <location>
        <begin position="788"/>
        <end position="808"/>
    </location>
</feature>
<keyword evidence="7 13" id="KW-0418">Kinase</keyword>
<keyword evidence="10" id="KW-1133">Transmembrane helix</keyword>
<evidence type="ECO:0000259" key="12">
    <source>
        <dbReference type="PROSITE" id="PS50885"/>
    </source>
</evidence>
<evidence type="ECO:0000313" key="14">
    <source>
        <dbReference type="Proteomes" id="UP000537126"/>
    </source>
</evidence>
<keyword evidence="8" id="KW-0067">ATP-binding</keyword>
<feature type="transmembrane region" description="Helical" evidence="10">
    <location>
        <begin position="954"/>
        <end position="972"/>
    </location>
</feature>
<dbReference type="AlphaFoldDB" id="A0A846MM06"/>
<reference evidence="13 14" key="1">
    <citation type="submission" date="2020-03" db="EMBL/GenBank/DDBJ databases">
        <title>Genomic Encyclopedia of Type Strains, Phase IV (KMG-IV): sequencing the most valuable type-strain genomes for metagenomic binning, comparative biology and taxonomic classification.</title>
        <authorList>
            <person name="Goeker M."/>
        </authorList>
    </citation>
    <scope>NUCLEOTIDE SEQUENCE [LARGE SCALE GENOMIC DNA]</scope>
    <source>
        <strain evidence="13 14">DSM 5718</strain>
    </source>
</reference>
<dbReference type="InterPro" id="IPR005467">
    <property type="entry name" value="His_kinase_dom"/>
</dbReference>
<feature type="transmembrane region" description="Helical" evidence="10">
    <location>
        <begin position="293"/>
        <end position="312"/>
    </location>
</feature>
<evidence type="ECO:0000256" key="5">
    <source>
        <dbReference type="ARBA" id="ARBA00022679"/>
    </source>
</evidence>
<dbReference type="PANTHER" id="PTHR43065">
    <property type="entry name" value="SENSOR HISTIDINE KINASE"/>
    <property type="match status" value="1"/>
</dbReference>
<accession>A0A846MM06</accession>
<comment type="catalytic activity">
    <reaction evidence="1">
        <text>ATP + protein L-histidine = ADP + protein N-phospho-L-histidine.</text>
        <dbReference type="EC" id="2.7.13.3"/>
    </reaction>
</comment>
<dbReference type="PRINTS" id="PR00344">
    <property type="entry name" value="BCTRLSENSOR"/>
</dbReference>
<feature type="transmembrane region" description="Helical" evidence="10">
    <location>
        <begin position="440"/>
        <end position="458"/>
    </location>
</feature>
<keyword evidence="5" id="KW-0808">Transferase</keyword>
<name>A0A846MM06_9BACT</name>
<dbReference type="PROSITE" id="PS50109">
    <property type="entry name" value="HIS_KIN"/>
    <property type="match status" value="1"/>
</dbReference>
<feature type="transmembrane region" description="Helical" evidence="10">
    <location>
        <begin position="378"/>
        <end position="402"/>
    </location>
</feature>
<evidence type="ECO:0000256" key="1">
    <source>
        <dbReference type="ARBA" id="ARBA00000085"/>
    </source>
</evidence>
<dbReference type="EMBL" id="JAASRN010000001">
    <property type="protein sequence ID" value="NIK72573.1"/>
    <property type="molecule type" value="Genomic_DNA"/>
</dbReference>
<keyword evidence="6" id="KW-0547">Nucleotide-binding</keyword>
<feature type="transmembrane region" description="Helical" evidence="10">
    <location>
        <begin position="252"/>
        <end position="273"/>
    </location>
</feature>
<dbReference type="SMART" id="SM00304">
    <property type="entry name" value="HAMP"/>
    <property type="match status" value="1"/>
</dbReference>